<organism evidence="1 2">
    <name type="scientific">Nostoc commune NIES-4072</name>
    <dbReference type="NCBI Taxonomy" id="2005467"/>
    <lineage>
        <taxon>Bacteria</taxon>
        <taxon>Bacillati</taxon>
        <taxon>Cyanobacteriota</taxon>
        <taxon>Cyanophyceae</taxon>
        <taxon>Nostocales</taxon>
        <taxon>Nostocaceae</taxon>
        <taxon>Nostoc</taxon>
    </lineage>
</organism>
<accession>A0A2R5FMF1</accession>
<proteinExistence type="predicted"/>
<evidence type="ECO:0000313" key="2">
    <source>
        <dbReference type="Proteomes" id="UP000245124"/>
    </source>
</evidence>
<dbReference type="RefSeq" id="WP_109009251.1">
    <property type="nucleotide sequence ID" value="NZ_BDUD01000001.1"/>
</dbReference>
<dbReference type="EMBL" id="BDUD01000001">
    <property type="protein sequence ID" value="GBG19455.1"/>
    <property type="molecule type" value="Genomic_DNA"/>
</dbReference>
<name>A0A2R5FMF1_NOSCO</name>
<comment type="caution">
    <text evidence="1">The sequence shown here is derived from an EMBL/GenBank/DDBJ whole genome shotgun (WGS) entry which is preliminary data.</text>
</comment>
<dbReference type="Proteomes" id="UP000245124">
    <property type="component" value="Unassembled WGS sequence"/>
</dbReference>
<reference evidence="1 2" key="1">
    <citation type="submission" date="2017-06" db="EMBL/GenBank/DDBJ databases">
        <title>Genome sequencing of cyanobaciteial culture collection at National Institute for Environmental Studies (NIES).</title>
        <authorList>
            <person name="Hirose Y."/>
            <person name="Shimura Y."/>
            <person name="Fujisawa T."/>
            <person name="Nakamura Y."/>
            <person name="Kawachi M."/>
        </authorList>
    </citation>
    <scope>NUCLEOTIDE SEQUENCE [LARGE SCALE GENOMIC DNA]</scope>
    <source>
        <strain evidence="1 2">NIES-4072</strain>
    </source>
</reference>
<protein>
    <recommendedName>
        <fullName evidence="3">Filamentous hemagglutinin outer membrane protein</fullName>
    </recommendedName>
</protein>
<evidence type="ECO:0008006" key="3">
    <source>
        <dbReference type="Google" id="ProtNLM"/>
    </source>
</evidence>
<keyword evidence="2" id="KW-1185">Reference proteome</keyword>
<evidence type="ECO:0000313" key="1">
    <source>
        <dbReference type="EMBL" id="GBG19455.1"/>
    </source>
</evidence>
<dbReference type="Gene3D" id="6.10.140.2190">
    <property type="match status" value="1"/>
</dbReference>
<gene>
    <name evidence="1" type="ORF">NIES4072_31230</name>
</gene>
<dbReference type="AlphaFoldDB" id="A0A2R5FMF1"/>
<sequence length="228" mass="22890">MSGSFQTIPDVSTLVQTSGNQNISGIKTFTNTTTSSSITNGAVVIGGGLGIGGAINAGIGSSTHTLNGILNLPTSNVTHFIYGSINCAVTSSTCAIAGTLNLSGITTHIIAGNVNFNNNAVTQIIAGNLSVGKILTTAGRKKARRSVAANAATTATDEVLFVDASGGSRTITLLAAATAGDGAIITIYRSDTNVLASVTVTPVVNGGSIGIQSSKTYMSDATNWHNIQ</sequence>